<reference evidence="1 2" key="1">
    <citation type="journal article" date="2019" name="Nat. Ecol. Evol.">
        <title>Megaphylogeny resolves global patterns of mushroom evolution.</title>
        <authorList>
            <person name="Varga T."/>
            <person name="Krizsan K."/>
            <person name="Foldi C."/>
            <person name="Dima B."/>
            <person name="Sanchez-Garcia M."/>
            <person name="Sanchez-Ramirez S."/>
            <person name="Szollosi G.J."/>
            <person name="Szarkandi J.G."/>
            <person name="Papp V."/>
            <person name="Albert L."/>
            <person name="Andreopoulos W."/>
            <person name="Angelini C."/>
            <person name="Antonin V."/>
            <person name="Barry K.W."/>
            <person name="Bougher N.L."/>
            <person name="Buchanan P."/>
            <person name="Buyck B."/>
            <person name="Bense V."/>
            <person name="Catcheside P."/>
            <person name="Chovatia M."/>
            <person name="Cooper J."/>
            <person name="Damon W."/>
            <person name="Desjardin D."/>
            <person name="Finy P."/>
            <person name="Geml J."/>
            <person name="Haridas S."/>
            <person name="Hughes K."/>
            <person name="Justo A."/>
            <person name="Karasinski D."/>
            <person name="Kautmanova I."/>
            <person name="Kiss B."/>
            <person name="Kocsube S."/>
            <person name="Kotiranta H."/>
            <person name="LaButti K.M."/>
            <person name="Lechner B.E."/>
            <person name="Liimatainen K."/>
            <person name="Lipzen A."/>
            <person name="Lukacs Z."/>
            <person name="Mihaltcheva S."/>
            <person name="Morgado L.N."/>
            <person name="Niskanen T."/>
            <person name="Noordeloos M.E."/>
            <person name="Ohm R.A."/>
            <person name="Ortiz-Santana B."/>
            <person name="Ovrebo C."/>
            <person name="Racz N."/>
            <person name="Riley R."/>
            <person name="Savchenko A."/>
            <person name="Shiryaev A."/>
            <person name="Soop K."/>
            <person name="Spirin V."/>
            <person name="Szebenyi C."/>
            <person name="Tomsovsky M."/>
            <person name="Tulloss R.E."/>
            <person name="Uehling J."/>
            <person name="Grigoriev I.V."/>
            <person name="Vagvolgyi C."/>
            <person name="Papp T."/>
            <person name="Martin F.M."/>
            <person name="Miettinen O."/>
            <person name="Hibbett D.S."/>
            <person name="Nagy L.G."/>
        </authorList>
    </citation>
    <scope>NUCLEOTIDE SEQUENCE [LARGE SCALE GENOMIC DNA]</scope>
    <source>
        <strain evidence="1 2">FP101781</strain>
    </source>
</reference>
<dbReference type="EMBL" id="QPFP01000012">
    <property type="protein sequence ID" value="TEB33510.1"/>
    <property type="molecule type" value="Genomic_DNA"/>
</dbReference>
<dbReference type="AlphaFoldDB" id="A0A4Y7TH50"/>
<sequence length="54" mass="6121">MQGQSALDNHDPLLDEQLVKFNAIRGHLSKDGTVIGRWHLKHSPFSTTFVHRAI</sequence>
<evidence type="ECO:0000313" key="2">
    <source>
        <dbReference type="Proteomes" id="UP000298030"/>
    </source>
</evidence>
<gene>
    <name evidence="1" type="ORF">FA13DRAFT_1730533</name>
</gene>
<keyword evidence="2" id="KW-1185">Reference proteome</keyword>
<comment type="caution">
    <text evidence="1">The sequence shown here is derived from an EMBL/GenBank/DDBJ whole genome shotgun (WGS) entry which is preliminary data.</text>
</comment>
<organism evidence="1 2">
    <name type="scientific">Coprinellus micaceus</name>
    <name type="common">Glistening ink-cap mushroom</name>
    <name type="synonym">Coprinus micaceus</name>
    <dbReference type="NCBI Taxonomy" id="71717"/>
    <lineage>
        <taxon>Eukaryota</taxon>
        <taxon>Fungi</taxon>
        <taxon>Dikarya</taxon>
        <taxon>Basidiomycota</taxon>
        <taxon>Agaricomycotina</taxon>
        <taxon>Agaricomycetes</taxon>
        <taxon>Agaricomycetidae</taxon>
        <taxon>Agaricales</taxon>
        <taxon>Agaricineae</taxon>
        <taxon>Psathyrellaceae</taxon>
        <taxon>Coprinellus</taxon>
    </lineage>
</organism>
<proteinExistence type="predicted"/>
<protein>
    <submittedName>
        <fullName evidence="1">Uncharacterized protein</fullName>
    </submittedName>
</protein>
<dbReference type="Proteomes" id="UP000298030">
    <property type="component" value="Unassembled WGS sequence"/>
</dbReference>
<name>A0A4Y7TH50_COPMI</name>
<accession>A0A4Y7TH50</accession>
<evidence type="ECO:0000313" key="1">
    <source>
        <dbReference type="EMBL" id="TEB33510.1"/>
    </source>
</evidence>